<dbReference type="PROSITE" id="PS51186">
    <property type="entry name" value="GNAT"/>
    <property type="match status" value="1"/>
</dbReference>
<keyword evidence="5" id="KW-1185">Reference proteome</keyword>
<dbReference type="GO" id="GO:0016747">
    <property type="term" value="F:acyltransferase activity, transferring groups other than amino-acyl groups"/>
    <property type="evidence" value="ECO:0007669"/>
    <property type="project" value="InterPro"/>
</dbReference>
<dbReference type="PANTHER" id="PTHR42919">
    <property type="entry name" value="N-ALPHA-ACETYLTRANSFERASE"/>
    <property type="match status" value="1"/>
</dbReference>
<dbReference type="RefSeq" id="WP_017052655.1">
    <property type="nucleotide sequence ID" value="NZ_AJYW02000196.1"/>
</dbReference>
<dbReference type="InterPro" id="IPR051556">
    <property type="entry name" value="N-term/lysine_N-AcTrnsfr"/>
</dbReference>
<name>A0A1E5CW70_9VIBR</name>
<gene>
    <name evidence="4" type="ORF">A130_17970</name>
</gene>
<evidence type="ECO:0000256" key="1">
    <source>
        <dbReference type="ARBA" id="ARBA00022679"/>
    </source>
</evidence>
<evidence type="ECO:0000256" key="2">
    <source>
        <dbReference type="ARBA" id="ARBA00023315"/>
    </source>
</evidence>
<reference evidence="4 5" key="1">
    <citation type="journal article" date="2012" name="Science">
        <title>Ecological populations of bacteria act as socially cohesive units of antibiotic production and resistance.</title>
        <authorList>
            <person name="Cordero O.X."/>
            <person name="Wildschutte H."/>
            <person name="Kirkup B."/>
            <person name="Proehl S."/>
            <person name="Ngo L."/>
            <person name="Hussain F."/>
            <person name="Le Roux F."/>
            <person name="Mincer T."/>
            <person name="Polz M.F."/>
        </authorList>
    </citation>
    <scope>NUCLEOTIDE SEQUENCE [LARGE SCALE GENOMIC DNA]</scope>
    <source>
        <strain evidence="4 5">FF-238</strain>
    </source>
</reference>
<proteinExistence type="predicted"/>
<dbReference type="Pfam" id="PF00583">
    <property type="entry name" value="Acetyltransf_1"/>
    <property type="match status" value="1"/>
</dbReference>
<protein>
    <submittedName>
        <fullName evidence="4">Histone acetyltransferase</fullName>
    </submittedName>
</protein>
<sequence>MHSIEIRAAVVTDLDDLNDLMFDLHDHHHQACPEHFKTAEDIEQEKSIARYLDDPECVVYVAKQDDEIIGFITGHFCELVSTVSKPVPMGSVDELYVVPKFRQLQIAQKLFEHIEVIFEQYGVKQMFVEVWEFNQSAQHFYQKMGFTHHIQWMRKAIGKSTQKKT</sequence>
<dbReference type="InterPro" id="IPR016181">
    <property type="entry name" value="Acyl_CoA_acyltransferase"/>
</dbReference>
<keyword evidence="1 4" id="KW-0808">Transferase</keyword>
<dbReference type="Proteomes" id="UP000094165">
    <property type="component" value="Unassembled WGS sequence"/>
</dbReference>
<evidence type="ECO:0000313" key="5">
    <source>
        <dbReference type="Proteomes" id="UP000094165"/>
    </source>
</evidence>
<feature type="domain" description="N-acetyltransferase" evidence="3">
    <location>
        <begin position="4"/>
        <end position="165"/>
    </location>
</feature>
<dbReference type="SUPFAM" id="SSF55729">
    <property type="entry name" value="Acyl-CoA N-acyltransferases (Nat)"/>
    <property type="match status" value="1"/>
</dbReference>
<organism evidence="4 5">
    <name type="scientific">Vibrio genomosp. F6 str. FF-238</name>
    <dbReference type="NCBI Taxonomy" id="1191298"/>
    <lineage>
        <taxon>Bacteria</taxon>
        <taxon>Pseudomonadati</taxon>
        <taxon>Pseudomonadota</taxon>
        <taxon>Gammaproteobacteria</taxon>
        <taxon>Vibrionales</taxon>
        <taxon>Vibrionaceae</taxon>
        <taxon>Vibrio</taxon>
    </lineage>
</organism>
<dbReference type="AlphaFoldDB" id="A0A1E5CW70"/>
<dbReference type="Gene3D" id="3.40.630.30">
    <property type="match status" value="1"/>
</dbReference>
<evidence type="ECO:0000313" key="4">
    <source>
        <dbReference type="EMBL" id="OEE74383.1"/>
    </source>
</evidence>
<evidence type="ECO:0000259" key="3">
    <source>
        <dbReference type="PROSITE" id="PS51186"/>
    </source>
</evidence>
<dbReference type="PANTHER" id="PTHR42919:SF8">
    <property type="entry name" value="N-ALPHA-ACETYLTRANSFERASE 50"/>
    <property type="match status" value="1"/>
</dbReference>
<dbReference type="InterPro" id="IPR000182">
    <property type="entry name" value="GNAT_dom"/>
</dbReference>
<dbReference type="CDD" id="cd04301">
    <property type="entry name" value="NAT_SF"/>
    <property type="match status" value="1"/>
</dbReference>
<accession>A0A1E5CW70</accession>
<dbReference type="EMBL" id="AJYW02000196">
    <property type="protein sequence ID" value="OEE74383.1"/>
    <property type="molecule type" value="Genomic_DNA"/>
</dbReference>
<keyword evidence="2" id="KW-0012">Acyltransferase</keyword>
<comment type="caution">
    <text evidence="4">The sequence shown here is derived from an EMBL/GenBank/DDBJ whole genome shotgun (WGS) entry which is preliminary data.</text>
</comment>